<dbReference type="Proteomes" id="UP000243847">
    <property type="component" value="Chromosome sequence1"/>
</dbReference>
<dbReference type="OrthoDB" id="337830at2"/>
<gene>
    <name evidence="2" type="ORF">AUMI_114510</name>
</gene>
<name>A0A173LYP9_9MICO</name>
<dbReference type="InterPro" id="IPR036188">
    <property type="entry name" value="FAD/NAD-bd_sf"/>
</dbReference>
<dbReference type="SUPFAM" id="SSF51905">
    <property type="entry name" value="FAD/NAD(P)-binding domain"/>
    <property type="match status" value="1"/>
</dbReference>
<dbReference type="GeneID" id="80452643"/>
<dbReference type="Gene3D" id="3.50.50.60">
    <property type="entry name" value="FAD/NAD(P)-binding domain"/>
    <property type="match status" value="1"/>
</dbReference>
<protein>
    <submittedName>
        <fullName evidence="2">Putative flavin-containing amine oxidase</fullName>
    </submittedName>
</protein>
<dbReference type="GO" id="GO:0016491">
    <property type="term" value="F:oxidoreductase activity"/>
    <property type="evidence" value="ECO:0007669"/>
    <property type="project" value="InterPro"/>
</dbReference>
<dbReference type="Pfam" id="PF01593">
    <property type="entry name" value="Amino_oxidase"/>
    <property type="match status" value="1"/>
</dbReference>
<dbReference type="SUPFAM" id="SSF54373">
    <property type="entry name" value="FAD-linked reductases, C-terminal domain"/>
    <property type="match status" value="1"/>
</dbReference>
<dbReference type="PANTHER" id="PTHR10742">
    <property type="entry name" value="FLAVIN MONOAMINE OXIDASE"/>
    <property type="match status" value="1"/>
</dbReference>
<dbReference type="RefSeq" id="WP_096383056.1">
    <property type="nucleotide sequence ID" value="NZ_AP017457.1"/>
</dbReference>
<dbReference type="InterPro" id="IPR002937">
    <property type="entry name" value="Amino_oxidase"/>
</dbReference>
<evidence type="ECO:0000259" key="1">
    <source>
        <dbReference type="Pfam" id="PF01593"/>
    </source>
</evidence>
<dbReference type="InterPro" id="IPR050281">
    <property type="entry name" value="Flavin_monoamine_oxidase"/>
</dbReference>
<evidence type="ECO:0000313" key="2">
    <source>
        <dbReference type="EMBL" id="BAU99993.1"/>
    </source>
</evidence>
<sequence>MTAHVNTLVIGAGVSGLTAARLLQQHGNSVMVLEARDRLGGRLHSEHRDGYVTDLGASWIHGIDDSPVERMCAALGMPMIEFTVGSFQPDGRPIVYFDPEGKRLSVEQARAFTEDIHYFDTVLAEVIETIPSGSSYAQAVDRALETIGWNKERSQRVREYMQHRTEEQDGAHFTLIDAHGLDNEEVDGDEVVFPKGYDVLAHGLAADIDVRLNHTVTRVTWSGEGVTVHSNQGDFSADQVIITVPIGVLNSDDFRIEPPLPAEVHHAVNSFRMNDFEKVILRYDTRFWDEDIYAFRRQGAAGDWWHSWYDLSSLHGTPALLTFAAGPCAIETRHLSDTEVAGLITKSLREIYGDDVPLPHTIHRTAWKDDPFARGAYSYLTVGADTSEHDILATPVGGVLHIAGEATWREDPATVTAALMSGHRAAQNVLGEQIDISNLWSGL</sequence>
<accession>A0A173LYP9</accession>
<dbReference type="EMBL" id="AP017457">
    <property type="protein sequence ID" value="BAU99993.1"/>
    <property type="molecule type" value="Genomic_DNA"/>
</dbReference>
<reference evidence="2 3" key="1">
    <citation type="journal article" date="2016" name="Genome Announc.">
        <title>Complete Genome Sequence of Aurantimicrobium minutum Type Strain KNCT, a Planktonic Ultramicrobacterium Isolated from River Water.</title>
        <authorList>
            <person name="Nakai R."/>
            <person name="Fujisawa T."/>
            <person name="Nakamura Y."/>
            <person name="Nishide H."/>
            <person name="Uchiyama I."/>
            <person name="Baba T."/>
            <person name="Toyoda A."/>
            <person name="Fujiyama A."/>
            <person name="Naganuma T."/>
            <person name="Niki H."/>
        </authorList>
    </citation>
    <scope>NUCLEOTIDE SEQUENCE [LARGE SCALE GENOMIC DNA]</scope>
    <source>
        <strain evidence="2 3">KNC</strain>
    </source>
</reference>
<proteinExistence type="predicted"/>
<feature type="domain" description="Amine oxidase" evidence="1">
    <location>
        <begin position="14"/>
        <end position="430"/>
    </location>
</feature>
<organism evidence="2 3">
    <name type="scientific">Aurantimicrobium minutum</name>
    <dbReference type="NCBI Taxonomy" id="708131"/>
    <lineage>
        <taxon>Bacteria</taxon>
        <taxon>Bacillati</taxon>
        <taxon>Actinomycetota</taxon>
        <taxon>Actinomycetes</taxon>
        <taxon>Micrococcales</taxon>
        <taxon>Microbacteriaceae</taxon>
        <taxon>Aurantimicrobium</taxon>
    </lineage>
</organism>
<evidence type="ECO:0000313" key="3">
    <source>
        <dbReference type="Proteomes" id="UP000243847"/>
    </source>
</evidence>
<dbReference type="PANTHER" id="PTHR10742:SF410">
    <property type="entry name" value="LYSINE-SPECIFIC HISTONE DEMETHYLASE 2"/>
    <property type="match status" value="1"/>
</dbReference>
<dbReference type="AlphaFoldDB" id="A0A173LYP9"/>
<dbReference type="KEGG" id="amin:AUMI_114510"/>